<dbReference type="Pfam" id="PF00437">
    <property type="entry name" value="T2SSE"/>
    <property type="match status" value="2"/>
</dbReference>
<dbReference type="RefSeq" id="WP_285984432.1">
    <property type="nucleotide sequence ID" value="NZ_JASVDS010000008.1"/>
</dbReference>
<evidence type="ECO:0000259" key="5">
    <source>
        <dbReference type="Pfam" id="PF00437"/>
    </source>
</evidence>
<feature type="domain" description="Bacterial type II secretion system protein E" evidence="5">
    <location>
        <begin position="151"/>
        <end position="265"/>
    </location>
</feature>
<feature type="compositionally biased region" description="Polar residues" evidence="4">
    <location>
        <begin position="277"/>
        <end position="287"/>
    </location>
</feature>
<dbReference type="SUPFAM" id="SSF52540">
    <property type="entry name" value="P-loop containing nucleoside triphosphate hydrolases"/>
    <property type="match status" value="1"/>
</dbReference>
<keyword evidence="3" id="KW-0067">ATP-binding</keyword>
<dbReference type="PANTHER" id="PTHR30258">
    <property type="entry name" value="TYPE II SECRETION SYSTEM PROTEIN GSPE-RELATED"/>
    <property type="match status" value="1"/>
</dbReference>
<comment type="caution">
    <text evidence="6">The sequence shown here is derived from an EMBL/GenBank/DDBJ whole genome shotgun (WGS) entry which is preliminary data.</text>
</comment>
<proteinExistence type="inferred from homology"/>
<gene>
    <name evidence="6" type="ORF">QRD43_20815</name>
</gene>
<sequence>MGILDFLRSASGAVPKAAKPAQATSARPTRAHRAANRPINELVVRDFSEVSDFARILTQGEGAIYVVPEVLAPFLTAMHTSARDVKVLRSVEVPNGFAADLARTHRNLLAHLRQAGYVVTHDLQATDAVIRHVRTNPGHRASSNAKGAPLELFEQIIDIAEKSGASDVHFEVRGNAAQVRVRIDGKLEMLASSAGGRYARRDIADAIAAGFNSTRKGNTGSQYEDKIFCDCMIGFDTSTASGQLRFQNMPGRLGPKCVVRILRAERPGRTGEVRVQSPATSDGTWQRPSLADARPYKQIYAAAGYAPSHIRLLRNAAAAGKGMVLIAGVTGSGKTTQLKNFIETLPGLHEKAVYTVEDPIEYEIHDCHQMEVQRDLIDEAVTLQNYGRVFKGLLRSDLDVCSVGEVRDGMTGNFLLQMAETGHLGLGTVHVHMLTNIVPRLTNKDIGLSRQQLTGPHILNLLAYQALVPLLCKHCCQTIEEAVQEPSSAEELVEIVELLQTKFQVPVDGVRFRRVGGCHHCKGRGAIGRRLVAELFQPDRTWLELVRQGDDHAALAHYRSLSDGDLCSDDMTGKTVFEHALLRAIRGEIDPRECAEFETFDRFELSGPTVAHQRARGTSPVLRVAG</sequence>
<dbReference type="InterPro" id="IPR001482">
    <property type="entry name" value="T2SS/T4SS_dom"/>
</dbReference>
<reference evidence="6 7" key="1">
    <citation type="submission" date="2023-06" db="EMBL/GenBank/DDBJ databases">
        <title>Pelomonas sp. APW6 16S ribosomal RNA gene genome sequencing and assembly.</title>
        <authorList>
            <person name="Woo H."/>
        </authorList>
    </citation>
    <scope>NUCLEOTIDE SEQUENCE [LARGE SCALE GENOMIC DNA]</scope>
    <source>
        <strain evidence="6 7">APW6</strain>
    </source>
</reference>
<keyword evidence="7" id="KW-1185">Reference proteome</keyword>
<evidence type="ECO:0000313" key="7">
    <source>
        <dbReference type="Proteomes" id="UP001238603"/>
    </source>
</evidence>
<dbReference type="Proteomes" id="UP001238603">
    <property type="component" value="Unassembled WGS sequence"/>
</dbReference>
<keyword evidence="2" id="KW-0547">Nucleotide-binding</keyword>
<comment type="similarity">
    <text evidence="1">Belongs to the GSP E family.</text>
</comment>
<evidence type="ECO:0000256" key="3">
    <source>
        <dbReference type="ARBA" id="ARBA00022840"/>
    </source>
</evidence>
<feature type="region of interest" description="Disordered" evidence="4">
    <location>
        <begin position="269"/>
        <end position="288"/>
    </location>
</feature>
<evidence type="ECO:0000313" key="6">
    <source>
        <dbReference type="EMBL" id="MDL5034357.1"/>
    </source>
</evidence>
<evidence type="ECO:0000256" key="2">
    <source>
        <dbReference type="ARBA" id="ARBA00022741"/>
    </source>
</evidence>
<accession>A0ABT7LNA5</accession>
<dbReference type="PANTHER" id="PTHR30258:SF3">
    <property type="entry name" value="SLL1921 PROTEIN"/>
    <property type="match status" value="1"/>
</dbReference>
<dbReference type="InterPro" id="IPR027417">
    <property type="entry name" value="P-loop_NTPase"/>
</dbReference>
<dbReference type="EMBL" id="JASVDS010000008">
    <property type="protein sequence ID" value="MDL5034357.1"/>
    <property type="molecule type" value="Genomic_DNA"/>
</dbReference>
<feature type="domain" description="Bacterial type II secretion system protein E" evidence="5">
    <location>
        <begin position="300"/>
        <end position="558"/>
    </location>
</feature>
<dbReference type="Gene3D" id="3.40.50.300">
    <property type="entry name" value="P-loop containing nucleotide triphosphate hydrolases"/>
    <property type="match status" value="1"/>
</dbReference>
<organism evidence="6 7">
    <name type="scientific">Roseateles subflavus</name>
    <dbReference type="NCBI Taxonomy" id="3053353"/>
    <lineage>
        <taxon>Bacteria</taxon>
        <taxon>Pseudomonadati</taxon>
        <taxon>Pseudomonadota</taxon>
        <taxon>Betaproteobacteria</taxon>
        <taxon>Burkholderiales</taxon>
        <taxon>Sphaerotilaceae</taxon>
        <taxon>Roseateles</taxon>
    </lineage>
</organism>
<dbReference type="Gene3D" id="3.30.450.90">
    <property type="match status" value="1"/>
</dbReference>
<protein>
    <submittedName>
        <fullName evidence="6">ATPase, T2SS/T4P/T4SS family</fullName>
    </submittedName>
</protein>
<evidence type="ECO:0000256" key="1">
    <source>
        <dbReference type="ARBA" id="ARBA00006611"/>
    </source>
</evidence>
<name>A0ABT7LNA5_9BURK</name>
<evidence type="ECO:0000256" key="4">
    <source>
        <dbReference type="SAM" id="MobiDB-lite"/>
    </source>
</evidence>